<name>A0ABR7LCV7_9PSEU</name>
<accession>A0ABR7LCV7</accession>
<reference evidence="1 2" key="1">
    <citation type="submission" date="2020-06" db="EMBL/GenBank/DDBJ databases">
        <title>Actinokineospora xiongansis sp. nov., isolated from soil of Baiyangdian.</title>
        <authorList>
            <person name="Zhang X."/>
        </authorList>
    </citation>
    <scope>NUCLEOTIDE SEQUENCE [LARGE SCALE GENOMIC DNA]</scope>
    <source>
        <strain evidence="1 2">HBU206404</strain>
    </source>
</reference>
<sequence>MAVVVGSDSLLGQVARVIDDLTAHQPAEGTETCLLCSTEHWPCSRFAAAAQDVMGAGLRLNDLVSSDLHQRLWPPQADTEYSSTLNSAQSFGRRYD</sequence>
<dbReference type="RefSeq" id="WP_187223640.1">
    <property type="nucleotide sequence ID" value="NZ_JABVED010000017.1"/>
</dbReference>
<evidence type="ECO:0000313" key="1">
    <source>
        <dbReference type="EMBL" id="MBC6450541.1"/>
    </source>
</evidence>
<gene>
    <name evidence="1" type="ORF">GPZ80_25605</name>
</gene>
<comment type="caution">
    <text evidence="1">The sequence shown here is derived from an EMBL/GenBank/DDBJ whole genome shotgun (WGS) entry which is preliminary data.</text>
</comment>
<proteinExistence type="predicted"/>
<keyword evidence="2" id="KW-1185">Reference proteome</keyword>
<organism evidence="1 2">
    <name type="scientific">Actinokineospora xionganensis</name>
    <dbReference type="NCBI Taxonomy" id="2684470"/>
    <lineage>
        <taxon>Bacteria</taxon>
        <taxon>Bacillati</taxon>
        <taxon>Actinomycetota</taxon>
        <taxon>Actinomycetes</taxon>
        <taxon>Pseudonocardiales</taxon>
        <taxon>Pseudonocardiaceae</taxon>
        <taxon>Actinokineospora</taxon>
    </lineage>
</organism>
<dbReference type="EMBL" id="JABVED010000017">
    <property type="protein sequence ID" value="MBC6450541.1"/>
    <property type="molecule type" value="Genomic_DNA"/>
</dbReference>
<evidence type="ECO:0000313" key="2">
    <source>
        <dbReference type="Proteomes" id="UP000734823"/>
    </source>
</evidence>
<dbReference type="Proteomes" id="UP000734823">
    <property type="component" value="Unassembled WGS sequence"/>
</dbReference>
<protein>
    <submittedName>
        <fullName evidence="1">Uncharacterized protein</fullName>
    </submittedName>
</protein>